<dbReference type="AlphaFoldDB" id="A0A1T4K7Q2"/>
<dbReference type="GO" id="GO:0016491">
    <property type="term" value="F:oxidoreductase activity"/>
    <property type="evidence" value="ECO:0007669"/>
    <property type="project" value="UniProtKB-UniRule"/>
</dbReference>
<evidence type="ECO:0000313" key="8">
    <source>
        <dbReference type="Proteomes" id="UP000243297"/>
    </source>
</evidence>
<dbReference type="PANTHER" id="PTHR43425:SF2">
    <property type="entry name" value="OXYGEN-INSENSITIVE NADPH NITROREDUCTASE"/>
    <property type="match status" value="1"/>
</dbReference>
<keyword evidence="4 5" id="KW-0560">Oxidoreductase</keyword>
<dbReference type="PIRSF" id="PIRSF005426">
    <property type="entry name" value="Frp"/>
    <property type="match status" value="1"/>
</dbReference>
<feature type="domain" description="Nitroreductase" evidence="6">
    <location>
        <begin position="9"/>
        <end position="166"/>
    </location>
</feature>
<sequence>MNNTTDLLLSRASCRKFSDTPITNEDMNAIIQCAKQAPSAGNMQMYTILNITDKELKERLSVTCDNQPFIKDASHILIFCNDMSKWDRAFTLFGAKQEGDKSIDEADFILSMQDAIIAAQNAVIAAQSMGIGTCYIGDIMENLEIHQELLHLPKYVFPCCMLVLGYFPDAPIIPPHNRYTNKYIVCENTYKELTDEEIGEMFSIGTHEETVSWMKRFYDRKINSDFFKEMGRSLNKAISEWKK</sequence>
<gene>
    <name evidence="7" type="ORF">SAMN02745191_0377</name>
</gene>
<keyword evidence="5" id="KW-0521">NADP</keyword>
<dbReference type="STRING" id="118967.SAMN02745191_0377"/>
<dbReference type="InterPro" id="IPR016446">
    <property type="entry name" value="Flavin_OxRdtase_Frp"/>
</dbReference>
<dbReference type="SUPFAM" id="SSF55469">
    <property type="entry name" value="FMN-dependent nitroreductase-like"/>
    <property type="match status" value="1"/>
</dbReference>
<evidence type="ECO:0000256" key="3">
    <source>
        <dbReference type="ARBA" id="ARBA00022643"/>
    </source>
</evidence>
<evidence type="ECO:0000256" key="5">
    <source>
        <dbReference type="PIRNR" id="PIRNR005426"/>
    </source>
</evidence>
<keyword evidence="8" id="KW-1185">Reference proteome</keyword>
<accession>A0A1T4K7Q2</accession>
<dbReference type="PANTHER" id="PTHR43425">
    <property type="entry name" value="OXYGEN-INSENSITIVE NADPH NITROREDUCTASE"/>
    <property type="match status" value="1"/>
</dbReference>
<proteinExistence type="inferred from homology"/>
<keyword evidence="2 5" id="KW-0285">Flavoprotein</keyword>
<protein>
    <submittedName>
        <fullName evidence="7">FMN reductase (NADPH)</fullName>
    </submittedName>
</protein>
<keyword evidence="3 5" id="KW-0288">FMN</keyword>
<name>A0A1T4K7Q2_9FIRM</name>
<evidence type="ECO:0000256" key="4">
    <source>
        <dbReference type="ARBA" id="ARBA00023002"/>
    </source>
</evidence>
<evidence type="ECO:0000259" key="6">
    <source>
        <dbReference type="Pfam" id="PF00881"/>
    </source>
</evidence>
<evidence type="ECO:0000313" key="7">
    <source>
        <dbReference type="EMBL" id="SJZ38441.1"/>
    </source>
</evidence>
<dbReference type="Gene3D" id="3.40.109.10">
    <property type="entry name" value="NADH Oxidase"/>
    <property type="match status" value="1"/>
</dbReference>
<reference evidence="8" key="1">
    <citation type="submission" date="2017-02" db="EMBL/GenBank/DDBJ databases">
        <authorList>
            <person name="Varghese N."/>
            <person name="Submissions S."/>
        </authorList>
    </citation>
    <scope>NUCLEOTIDE SEQUENCE [LARGE SCALE GENOMIC DNA]</scope>
    <source>
        <strain evidence="8">ATCC 25662</strain>
    </source>
</reference>
<evidence type="ECO:0000256" key="2">
    <source>
        <dbReference type="ARBA" id="ARBA00022630"/>
    </source>
</evidence>
<dbReference type="InterPro" id="IPR029479">
    <property type="entry name" value="Nitroreductase"/>
</dbReference>
<dbReference type="EMBL" id="FUWY01000001">
    <property type="protein sequence ID" value="SJZ38441.1"/>
    <property type="molecule type" value="Genomic_DNA"/>
</dbReference>
<evidence type="ECO:0000256" key="1">
    <source>
        <dbReference type="ARBA" id="ARBA00008366"/>
    </source>
</evidence>
<dbReference type="RefSeq" id="WP_078710822.1">
    <property type="nucleotide sequence ID" value="NZ_FUWY01000001.1"/>
</dbReference>
<dbReference type="OrthoDB" id="9775805at2"/>
<organism evidence="7 8">
    <name type="scientific">Anaerorhabdus furcosa</name>
    <dbReference type="NCBI Taxonomy" id="118967"/>
    <lineage>
        <taxon>Bacteria</taxon>
        <taxon>Bacillati</taxon>
        <taxon>Bacillota</taxon>
        <taxon>Erysipelotrichia</taxon>
        <taxon>Erysipelotrichales</taxon>
        <taxon>Erysipelotrichaceae</taxon>
        <taxon>Anaerorhabdus</taxon>
    </lineage>
</organism>
<dbReference type="InterPro" id="IPR000415">
    <property type="entry name" value="Nitroreductase-like"/>
</dbReference>
<dbReference type="Proteomes" id="UP000243297">
    <property type="component" value="Unassembled WGS sequence"/>
</dbReference>
<comment type="similarity">
    <text evidence="1 5">Belongs to the flavin oxidoreductase frp family.</text>
</comment>
<dbReference type="Pfam" id="PF00881">
    <property type="entry name" value="Nitroreductase"/>
    <property type="match status" value="1"/>
</dbReference>